<proteinExistence type="predicted"/>
<feature type="transmembrane region" description="Helical" evidence="1">
    <location>
        <begin position="17"/>
        <end position="37"/>
    </location>
</feature>
<evidence type="ECO:0000313" key="2">
    <source>
        <dbReference type="EMBL" id="HIH08688.1"/>
    </source>
</evidence>
<evidence type="ECO:0008006" key="4">
    <source>
        <dbReference type="Google" id="ProtNLM"/>
    </source>
</evidence>
<keyword evidence="1" id="KW-1133">Transmembrane helix</keyword>
<comment type="caution">
    <text evidence="2">The sequence shown here is derived from an EMBL/GenBank/DDBJ whole genome shotgun (WGS) entry which is preliminary data.</text>
</comment>
<dbReference type="AlphaFoldDB" id="A0A7J4IT46"/>
<sequence length="433" mass="49395">MNSLQGRFECMEKKQKIFLALLVFFLYLIPTFIQYSFDENFRISGVFLGLPRVLSGDEPHYLATIYSIAEDLDLDLENNYTDTYYNNQTDAGAIYSNTQGIEGAGRHCMYHGIGKGELCFPGHPIGMPLVFSIFLFPFANSTFLESAAIYLMMIVSVLTLFLLYKILKHYGASERHAIIVTLIWAFATPIWFYSKSLWPATLLMFLTTLSFYFFFVRKKFLPSSLLMSVAFVANYPMAILAGAKAFLLAKKKKFRGLAVFSIPIAITVAVTIIYTNLVIKVGHVPLRQLDTVGVGNIFFGLPALIFSPKFGLLVFSPILIFSLLGFREFYREHKDEAVWLALSFVFTWLLYSSVSYLASGIASFGPRYFVPFLPLFALPFMQWFKSNKNKYLWWLFLAVLAYSLLLNLAAVLFYPAFWDREVWWLASKVLIGA</sequence>
<protein>
    <recommendedName>
        <fullName evidence="4">Glycosyltransferase RgtA/B/C/D-like domain-containing protein</fullName>
    </recommendedName>
</protein>
<reference evidence="3" key="1">
    <citation type="journal article" date="2020" name="bioRxiv">
        <title>A rank-normalized archaeal taxonomy based on genome phylogeny resolves widespread incomplete and uneven classifications.</title>
        <authorList>
            <person name="Rinke C."/>
            <person name="Chuvochina M."/>
            <person name="Mussig A.J."/>
            <person name="Chaumeil P.-A."/>
            <person name="Waite D.W."/>
            <person name="Whitman W.B."/>
            <person name="Parks D.H."/>
            <person name="Hugenholtz P."/>
        </authorList>
    </citation>
    <scope>NUCLEOTIDE SEQUENCE [LARGE SCALE GENOMIC DNA]</scope>
</reference>
<feature type="transmembrane region" description="Helical" evidence="1">
    <location>
        <begin position="147"/>
        <end position="164"/>
    </location>
</feature>
<feature type="transmembrane region" description="Helical" evidence="1">
    <location>
        <begin position="254"/>
        <end position="277"/>
    </location>
</feature>
<evidence type="ECO:0000256" key="1">
    <source>
        <dbReference type="SAM" id="Phobius"/>
    </source>
</evidence>
<accession>A0A7J4IT46</accession>
<organism evidence="2 3">
    <name type="scientific">Candidatus Iainarchaeum sp</name>
    <dbReference type="NCBI Taxonomy" id="3101447"/>
    <lineage>
        <taxon>Archaea</taxon>
        <taxon>Candidatus Iainarchaeota</taxon>
        <taxon>Candidatus Iainarchaeia</taxon>
        <taxon>Candidatus Iainarchaeales</taxon>
        <taxon>Candidatus Iainarchaeaceae</taxon>
        <taxon>Candidatus Iainarchaeum</taxon>
    </lineage>
</organism>
<dbReference type="Proteomes" id="UP000577419">
    <property type="component" value="Unassembled WGS sequence"/>
</dbReference>
<gene>
    <name evidence="2" type="ORF">HA237_04940</name>
</gene>
<feature type="transmembrane region" description="Helical" evidence="1">
    <location>
        <begin position="225"/>
        <end position="248"/>
    </location>
</feature>
<feature type="transmembrane region" description="Helical" evidence="1">
    <location>
        <begin position="289"/>
        <end position="306"/>
    </location>
</feature>
<feature type="transmembrane region" description="Helical" evidence="1">
    <location>
        <begin position="391"/>
        <end position="417"/>
    </location>
</feature>
<keyword evidence="1" id="KW-0472">Membrane</keyword>
<dbReference type="EMBL" id="DUFG01000023">
    <property type="protein sequence ID" value="HIH08688.1"/>
    <property type="molecule type" value="Genomic_DNA"/>
</dbReference>
<feature type="transmembrane region" description="Helical" evidence="1">
    <location>
        <begin position="198"/>
        <end position="216"/>
    </location>
</feature>
<keyword evidence="1" id="KW-0812">Transmembrane</keyword>
<name>A0A7J4IT46_9ARCH</name>
<evidence type="ECO:0000313" key="3">
    <source>
        <dbReference type="Proteomes" id="UP000577419"/>
    </source>
</evidence>
<feature type="transmembrane region" description="Helical" evidence="1">
    <location>
        <begin position="176"/>
        <end position="192"/>
    </location>
</feature>
<feature type="transmembrane region" description="Helical" evidence="1">
    <location>
        <begin position="337"/>
        <end position="362"/>
    </location>
</feature>